<proteinExistence type="predicted"/>
<evidence type="ECO:0000313" key="1">
    <source>
        <dbReference type="EMBL" id="PHQ34683.1"/>
    </source>
</evidence>
<dbReference type="AlphaFoldDB" id="A0A2G1W6M3"/>
<dbReference type="GeneID" id="90609383"/>
<reference evidence="1 2" key="1">
    <citation type="submission" date="2017-06" db="EMBL/GenBank/DDBJ databases">
        <title>Description of Rhodopirellula bahusiensis sp. nov.</title>
        <authorList>
            <person name="Kizina J."/>
            <person name="Harder J."/>
        </authorList>
    </citation>
    <scope>NUCLEOTIDE SEQUENCE [LARGE SCALE GENOMIC DNA]</scope>
    <source>
        <strain evidence="1 2">SWK21</strain>
    </source>
</reference>
<sequence>MCVLQATQPLAILLRSPIHLGSSARMGNRRGWCGDAIQPALTFGRLRLEYCDGLGNDVRCFGPEVFERAQRSNRVQHTVFADTPANDLPAFADAE</sequence>
<dbReference type="EMBL" id="NIZW01000010">
    <property type="protein sequence ID" value="PHQ34683.1"/>
    <property type="molecule type" value="Genomic_DNA"/>
</dbReference>
<dbReference type="RefSeq" id="WP_099261431.1">
    <property type="nucleotide sequence ID" value="NZ_NIZW01000010.1"/>
</dbReference>
<comment type="caution">
    <text evidence="1">The sequence shown here is derived from an EMBL/GenBank/DDBJ whole genome shotgun (WGS) entry which is preliminary data.</text>
</comment>
<gene>
    <name evidence="1" type="ORF">CEE69_14920</name>
</gene>
<dbReference type="Proteomes" id="UP000225740">
    <property type="component" value="Unassembled WGS sequence"/>
</dbReference>
<name>A0A2G1W6M3_9BACT</name>
<protein>
    <submittedName>
        <fullName evidence="1">Uncharacterized protein</fullName>
    </submittedName>
</protein>
<organism evidence="1 2">
    <name type="scientific">Rhodopirellula bahusiensis</name>
    <dbReference type="NCBI Taxonomy" id="2014065"/>
    <lineage>
        <taxon>Bacteria</taxon>
        <taxon>Pseudomonadati</taxon>
        <taxon>Planctomycetota</taxon>
        <taxon>Planctomycetia</taxon>
        <taxon>Pirellulales</taxon>
        <taxon>Pirellulaceae</taxon>
        <taxon>Rhodopirellula</taxon>
    </lineage>
</organism>
<keyword evidence="2" id="KW-1185">Reference proteome</keyword>
<accession>A0A2G1W6M3</accession>
<dbReference type="OrthoDB" id="9865327at2"/>
<evidence type="ECO:0000313" key="2">
    <source>
        <dbReference type="Proteomes" id="UP000225740"/>
    </source>
</evidence>